<dbReference type="Proteomes" id="UP001319080">
    <property type="component" value="Unassembled WGS sequence"/>
</dbReference>
<accession>A0AAP2E3R3</accession>
<organism evidence="1 2">
    <name type="scientific">Dawidia cretensis</name>
    <dbReference type="NCBI Taxonomy" id="2782350"/>
    <lineage>
        <taxon>Bacteria</taxon>
        <taxon>Pseudomonadati</taxon>
        <taxon>Bacteroidota</taxon>
        <taxon>Cytophagia</taxon>
        <taxon>Cytophagales</taxon>
        <taxon>Chryseotaleaceae</taxon>
        <taxon>Dawidia</taxon>
    </lineage>
</organism>
<evidence type="ECO:0000313" key="2">
    <source>
        <dbReference type="Proteomes" id="UP001319080"/>
    </source>
</evidence>
<dbReference type="RefSeq" id="WP_254088058.1">
    <property type="nucleotide sequence ID" value="NZ_JAHESE010000103.1"/>
</dbReference>
<keyword evidence="2" id="KW-1185">Reference proteome</keyword>
<dbReference type="SUPFAM" id="SSF101898">
    <property type="entry name" value="NHL repeat"/>
    <property type="match status" value="1"/>
</dbReference>
<dbReference type="AlphaFoldDB" id="A0AAP2E3R3"/>
<feature type="non-terminal residue" evidence="1">
    <location>
        <position position="207"/>
    </location>
</feature>
<protein>
    <submittedName>
        <fullName evidence="1">Uncharacterized protein</fullName>
    </submittedName>
</protein>
<gene>
    <name evidence="1" type="ORF">KK062_29975</name>
</gene>
<dbReference type="Gene3D" id="2.130.10.10">
    <property type="entry name" value="YVTN repeat-like/Quinoprotein amine dehydrogenase"/>
    <property type="match status" value="1"/>
</dbReference>
<name>A0AAP2E3R3_9BACT</name>
<evidence type="ECO:0000313" key="1">
    <source>
        <dbReference type="EMBL" id="MBT1712501.1"/>
    </source>
</evidence>
<dbReference type="InterPro" id="IPR015943">
    <property type="entry name" value="WD40/YVTN_repeat-like_dom_sf"/>
</dbReference>
<comment type="caution">
    <text evidence="1">The sequence shown here is derived from an EMBL/GenBank/DDBJ whole genome shotgun (WGS) entry which is preliminary data.</text>
</comment>
<sequence length="207" mass="23858">HRQGLYSDRDGVNRIDLATGKRVHYPLRKTTYVWMKAIFTEDTDGNLWVVGRDNGLFRFDRDRDTLQCVLGADCTQGPREEPRLFAAASAGTDGILWLGSYNYGLIRYDTRRHTWHQYSTGRRSNQVNSLALGNAENGRPIVWVGDKQGLGVFRPEQEKFYFFPDLLPNVYEVNFIYRDPENGIVWTCTSEGIINYNPESNLIRTLL</sequence>
<dbReference type="EMBL" id="JAHESE010000103">
    <property type="protein sequence ID" value="MBT1712501.1"/>
    <property type="molecule type" value="Genomic_DNA"/>
</dbReference>
<feature type="non-terminal residue" evidence="1">
    <location>
        <position position="1"/>
    </location>
</feature>
<reference evidence="1 2" key="1">
    <citation type="submission" date="2021-05" db="EMBL/GenBank/DDBJ databases">
        <title>A Polyphasic approach of four new species of the genus Ohtaekwangia: Ohtaekwangia histidinii sp. nov., Ohtaekwangia cretensis sp. nov., Ohtaekwangia indiensis sp. nov., Ohtaekwangia reichenbachii sp. nov. from diverse environment.</title>
        <authorList>
            <person name="Octaviana S."/>
        </authorList>
    </citation>
    <scope>NUCLEOTIDE SEQUENCE [LARGE SCALE GENOMIC DNA]</scope>
    <source>
        <strain evidence="1 2">PWU5</strain>
    </source>
</reference>
<proteinExistence type="predicted"/>